<sequence>IKHKAHYSSSIMTASTDRSQQISDVVFYRSATSGSHMESFTALPPADLIKSALPLCHQQI</sequence>
<feature type="non-terminal residue" evidence="1">
    <location>
        <position position="1"/>
    </location>
</feature>
<reference evidence="1" key="1">
    <citation type="journal article" date="2023" name="G3 (Bethesda)">
        <title>A reference genome for the long-term kleptoplast-retaining sea slug Elysia crispata morphotype clarki.</title>
        <authorList>
            <person name="Eastman K.E."/>
            <person name="Pendleton A.L."/>
            <person name="Shaikh M.A."/>
            <person name="Suttiyut T."/>
            <person name="Ogas R."/>
            <person name="Tomko P."/>
            <person name="Gavelis G."/>
            <person name="Widhalm J.R."/>
            <person name="Wisecaver J.H."/>
        </authorList>
    </citation>
    <scope>NUCLEOTIDE SEQUENCE</scope>
    <source>
        <strain evidence="1">ECLA1</strain>
    </source>
</reference>
<dbReference type="AlphaFoldDB" id="A0AAE1A2U9"/>
<evidence type="ECO:0000313" key="1">
    <source>
        <dbReference type="EMBL" id="KAK3780293.1"/>
    </source>
</evidence>
<proteinExistence type="predicted"/>
<gene>
    <name evidence="1" type="ORF">RRG08_058585</name>
</gene>
<keyword evidence="2" id="KW-1185">Reference proteome</keyword>
<dbReference type="EMBL" id="JAWDGP010002747">
    <property type="protein sequence ID" value="KAK3780293.1"/>
    <property type="molecule type" value="Genomic_DNA"/>
</dbReference>
<organism evidence="1 2">
    <name type="scientific">Elysia crispata</name>
    <name type="common">lettuce slug</name>
    <dbReference type="NCBI Taxonomy" id="231223"/>
    <lineage>
        <taxon>Eukaryota</taxon>
        <taxon>Metazoa</taxon>
        <taxon>Spiralia</taxon>
        <taxon>Lophotrochozoa</taxon>
        <taxon>Mollusca</taxon>
        <taxon>Gastropoda</taxon>
        <taxon>Heterobranchia</taxon>
        <taxon>Euthyneura</taxon>
        <taxon>Panpulmonata</taxon>
        <taxon>Sacoglossa</taxon>
        <taxon>Placobranchoidea</taxon>
        <taxon>Plakobranchidae</taxon>
        <taxon>Elysia</taxon>
    </lineage>
</organism>
<evidence type="ECO:0000313" key="2">
    <source>
        <dbReference type="Proteomes" id="UP001283361"/>
    </source>
</evidence>
<protein>
    <submittedName>
        <fullName evidence="1">Uncharacterized protein</fullName>
    </submittedName>
</protein>
<accession>A0AAE1A2U9</accession>
<dbReference type="Proteomes" id="UP001283361">
    <property type="component" value="Unassembled WGS sequence"/>
</dbReference>
<comment type="caution">
    <text evidence="1">The sequence shown here is derived from an EMBL/GenBank/DDBJ whole genome shotgun (WGS) entry which is preliminary data.</text>
</comment>
<name>A0AAE1A2U9_9GAST</name>